<accession>A0A4R0RDH6</accession>
<evidence type="ECO:0008006" key="3">
    <source>
        <dbReference type="Google" id="ProtNLM"/>
    </source>
</evidence>
<keyword evidence="2" id="KW-1185">Reference proteome</keyword>
<protein>
    <recommendedName>
        <fullName evidence="3">F-box domain-containing protein</fullName>
    </recommendedName>
</protein>
<organism evidence="1 2">
    <name type="scientific">Steccherinum ochraceum</name>
    <dbReference type="NCBI Taxonomy" id="92696"/>
    <lineage>
        <taxon>Eukaryota</taxon>
        <taxon>Fungi</taxon>
        <taxon>Dikarya</taxon>
        <taxon>Basidiomycota</taxon>
        <taxon>Agaricomycotina</taxon>
        <taxon>Agaricomycetes</taxon>
        <taxon>Polyporales</taxon>
        <taxon>Steccherinaceae</taxon>
        <taxon>Steccherinum</taxon>
    </lineage>
</organism>
<comment type="caution">
    <text evidence="1">The sequence shown here is derived from an EMBL/GenBank/DDBJ whole genome shotgun (WGS) entry which is preliminary data.</text>
</comment>
<name>A0A4R0RDH6_9APHY</name>
<dbReference type="EMBL" id="RWJN01000147">
    <property type="protein sequence ID" value="TCD66141.1"/>
    <property type="molecule type" value="Genomic_DNA"/>
</dbReference>
<proteinExistence type="predicted"/>
<gene>
    <name evidence="1" type="ORF">EIP91_001695</name>
</gene>
<reference evidence="1 2" key="1">
    <citation type="submission" date="2018-11" db="EMBL/GenBank/DDBJ databases">
        <title>Genome assembly of Steccherinum ochraceum LE-BIN_3174, the white-rot fungus of the Steccherinaceae family (The Residual Polyporoid clade, Polyporales, Basidiomycota).</title>
        <authorList>
            <person name="Fedorova T.V."/>
            <person name="Glazunova O.A."/>
            <person name="Landesman E.O."/>
            <person name="Moiseenko K.V."/>
            <person name="Psurtseva N.V."/>
            <person name="Savinova O.S."/>
            <person name="Shakhova N.V."/>
            <person name="Tyazhelova T.V."/>
            <person name="Vasina D.V."/>
        </authorList>
    </citation>
    <scope>NUCLEOTIDE SEQUENCE [LARGE SCALE GENOMIC DNA]</scope>
    <source>
        <strain evidence="1 2">LE-BIN_3174</strain>
    </source>
</reference>
<evidence type="ECO:0000313" key="1">
    <source>
        <dbReference type="EMBL" id="TCD66141.1"/>
    </source>
</evidence>
<dbReference type="Proteomes" id="UP000292702">
    <property type="component" value="Unassembled WGS sequence"/>
</dbReference>
<evidence type="ECO:0000313" key="2">
    <source>
        <dbReference type="Proteomes" id="UP000292702"/>
    </source>
</evidence>
<dbReference type="AlphaFoldDB" id="A0A4R0RDH6"/>
<sequence length="321" mass="35875">MATLTSLPDELLAAIFSDVAADVSAGHITTTVGPVCKLFHNLIQSSGIDVHYVFLLGVDSMRAFLAVILSRKMAQRRVHSLLIVADHDHRHSRENPTSDASLVRTLQAIIVNINPSLLHTLFMYSFSNNQDENLTLHIPISLPALTTLCLSGFVVTSSSPLSSLQSIQLLRLASLDEEYRNVPRLVVTLAPHATRLKLTFRTCAGAVATQPVGYLNEFLRATLLRKTGRTIPQFKNFPQSHAFPDSLTQIVLHCPNPELEDAHWGLMFTRSLQVVLMRAWRLLAEPLVLLSFTDEESEGEKQHVEELVEEWMQMNCDSKMM</sequence>